<evidence type="ECO:0000256" key="2">
    <source>
        <dbReference type="ARBA" id="ARBA00022679"/>
    </source>
</evidence>
<feature type="transmembrane region" description="Helical" evidence="10">
    <location>
        <begin position="54"/>
        <end position="73"/>
    </location>
</feature>
<feature type="domain" description="Palmitoyltransferase DHHC" evidence="11">
    <location>
        <begin position="126"/>
        <end position="258"/>
    </location>
</feature>
<dbReference type="EC" id="2.3.1.225" evidence="10"/>
<evidence type="ECO:0000313" key="12">
    <source>
        <dbReference type="EMBL" id="KFM75062.1"/>
    </source>
</evidence>
<keyword evidence="4 10" id="KW-1133">Transmembrane helix</keyword>
<organism evidence="12 13">
    <name type="scientific">Stegodyphus mimosarum</name>
    <name type="common">African social velvet spider</name>
    <dbReference type="NCBI Taxonomy" id="407821"/>
    <lineage>
        <taxon>Eukaryota</taxon>
        <taxon>Metazoa</taxon>
        <taxon>Ecdysozoa</taxon>
        <taxon>Arthropoda</taxon>
        <taxon>Chelicerata</taxon>
        <taxon>Arachnida</taxon>
        <taxon>Araneae</taxon>
        <taxon>Araneomorphae</taxon>
        <taxon>Entelegynae</taxon>
        <taxon>Eresoidea</taxon>
        <taxon>Eresidae</taxon>
        <taxon>Stegodyphus</taxon>
    </lineage>
</organism>
<keyword evidence="2 10" id="KW-0808">Transferase</keyword>
<dbReference type="Pfam" id="PF01529">
    <property type="entry name" value="DHHC"/>
    <property type="match status" value="1"/>
</dbReference>
<feature type="transmembrane region" description="Helical" evidence="10">
    <location>
        <begin position="22"/>
        <end position="42"/>
    </location>
</feature>
<keyword evidence="9 10" id="KW-0012">Acyltransferase</keyword>
<feature type="non-terminal residue" evidence="12">
    <location>
        <position position="281"/>
    </location>
</feature>
<dbReference type="STRING" id="407821.A0A087UCH3"/>
<evidence type="ECO:0000256" key="6">
    <source>
        <dbReference type="ARBA" id="ARBA00023136"/>
    </source>
</evidence>
<keyword evidence="6 10" id="KW-0472">Membrane</keyword>
<keyword evidence="8" id="KW-0449">Lipoprotein</keyword>
<dbReference type="Proteomes" id="UP000054359">
    <property type="component" value="Unassembled WGS sequence"/>
</dbReference>
<dbReference type="EMBL" id="KK119203">
    <property type="protein sequence ID" value="KFM75062.1"/>
    <property type="molecule type" value="Genomic_DNA"/>
</dbReference>
<accession>A0A087UCH3</accession>
<keyword evidence="7" id="KW-0564">Palmitate</keyword>
<dbReference type="AlphaFoldDB" id="A0A087UCH3"/>
<dbReference type="OMA" id="GNWSEFM"/>
<keyword evidence="3 10" id="KW-0812">Transmembrane</keyword>
<feature type="transmembrane region" description="Helical" evidence="10">
    <location>
        <begin position="218"/>
        <end position="242"/>
    </location>
</feature>
<evidence type="ECO:0000256" key="10">
    <source>
        <dbReference type="RuleBase" id="RU079119"/>
    </source>
</evidence>
<dbReference type="GO" id="GO:0019706">
    <property type="term" value="F:protein-cysteine S-palmitoyltransferase activity"/>
    <property type="evidence" value="ECO:0007669"/>
    <property type="project" value="UniProtKB-EC"/>
</dbReference>
<evidence type="ECO:0000313" key="13">
    <source>
        <dbReference type="Proteomes" id="UP000054359"/>
    </source>
</evidence>
<comment type="similarity">
    <text evidence="10">Belongs to the DHHC palmitoyltransferase family.</text>
</comment>
<dbReference type="PANTHER" id="PTHR22883">
    <property type="entry name" value="ZINC FINGER DHHC DOMAIN CONTAINING PROTEIN"/>
    <property type="match status" value="1"/>
</dbReference>
<evidence type="ECO:0000256" key="7">
    <source>
        <dbReference type="ARBA" id="ARBA00023139"/>
    </source>
</evidence>
<comment type="catalytic activity">
    <reaction evidence="10">
        <text>L-cysteinyl-[protein] + hexadecanoyl-CoA = S-hexadecanoyl-L-cysteinyl-[protein] + CoA</text>
        <dbReference type="Rhea" id="RHEA:36683"/>
        <dbReference type="Rhea" id="RHEA-COMP:10131"/>
        <dbReference type="Rhea" id="RHEA-COMP:11032"/>
        <dbReference type="ChEBI" id="CHEBI:29950"/>
        <dbReference type="ChEBI" id="CHEBI:57287"/>
        <dbReference type="ChEBI" id="CHEBI:57379"/>
        <dbReference type="ChEBI" id="CHEBI:74151"/>
        <dbReference type="EC" id="2.3.1.225"/>
    </reaction>
</comment>
<sequence>MDFEVISAFCFMPLLMLVAAQGWAWMICAFICLPLVLVLYYYKMLASKTRTRFFLAWSIVSFFFLLAVFELEVVPYLEILFSENFLLMCFVATMCIFIYLVKTNSQPASLSAQATERVANKADQSKKVKCEICSCIQPARTNHCDLCGYCIHKRDHHSVWLDICIGSRNQRYFIIALIALAIACFYSSNLTLTTICHPTLVGGLILLPDDCSDVFGDIHIAVCFVSAIYTLMIAGFSLYLLLQQLWFVCHNSTFEEWKQGQLGLYSNGNCRNIIDFCYGYS</sequence>
<dbReference type="GO" id="GO:0006612">
    <property type="term" value="P:protein targeting to membrane"/>
    <property type="evidence" value="ECO:0007669"/>
    <property type="project" value="TreeGrafter"/>
</dbReference>
<evidence type="ECO:0000256" key="3">
    <source>
        <dbReference type="ARBA" id="ARBA00022692"/>
    </source>
</evidence>
<gene>
    <name evidence="12" type="ORF">X975_02562</name>
</gene>
<dbReference type="OrthoDB" id="430659at2759"/>
<evidence type="ECO:0000256" key="9">
    <source>
        <dbReference type="ARBA" id="ARBA00023315"/>
    </source>
</evidence>
<evidence type="ECO:0000256" key="5">
    <source>
        <dbReference type="ARBA" id="ARBA00023034"/>
    </source>
</evidence>
<name>A0A087UCH3_STEMI</name>
<keyword evidence="13" id="KW-1185">Reference proteome</keyword>
<evidence type="ECO:0000256" key="1">
    <source>
        <dbReference type="ARBA" id="ARBA00004166"/>
    </source>
</evidence>
<feature type="transmembrane region" description="Helical" evidence="10">
    <location>
        <begin position="173"/>
        <end position="206"/>
    </location>
</feature>
<protein>
    <recommendedName>
        <fullName evidence="10">Palmitoyltransferase</fullName>
        <ecNumber evidence="10">2.3.1.225</ecNumber>
    </recommendedName>
</protein>
<feature type="transmembrane region" description="Helical" evidence="10">
    <location>
        <begin position="79"/>
        <end position="101"/>
    </location>
</feature>
<keyword evidence="5" id="KW-0333">Golgi apparatus</keyword>
<reference evidence="12 13" key="1">
    <citation type="submission" date="2013-11" db="EMBL/GenBank/DDBJ databases">
        <title>Genome sequencing of Stegodyphus mimosarum.</title>
        <authorList>
            <person name="Bechsgaard J."/>
        </authorList>
    </citation>
    <scope>NUCLEOTIDE SEQUENCE [LARGE SCALE GENOMIC DNA]</scope>
</reference>
<evidence type="ECO:0000256" key="4">
    <source>
        <dbReference type="ARBA" id="ARBA00022989"/>
    </source>
</evidence>
<evidence type="ECO:0000259" key="11">
    <source>
        <dbReference type="Pfam" id="PF01529"/>
    </source>
</evidence>
<evidence type="ECO:0000256" key="8">
    <source>
        <dbReference type="ARBA" id="ARBA00023288"/>
    </source>
</evidence>
<dbReference type="GO" id="GO:0005794">
    <property type="term" value="C:Golgi apparatus"/>
    <property type="evidence" value="ECO:0007669"/>
    <property type="project" value="UniProtKB-SubCell"/>
</dbReference>
<comment type="domain">
    <text evidence="10">The DHHC domain is required for palmitoyltransferase activity.</text>
</comment>
<comment type="subcellular location">
    <subcellularLocation>
        <location evidence="1">Golgi apparatus</location>
        <location evidence="1">trans-Golgi network membrane</location>
        <topology evidence="1">Multi-pass membrane protein</topology>
    </subcellularLocation>
</comment>
<dbReference type="PANTHER" id="PTHR22883:SF475">
    <property type="entry name" value="PALMITOYLTRANSFERASE ZDHHC23"/>
    <property type="match status" value="1"/>
</dbReference>
<dbReference type="GO" id="GO:0005783">
    <property type="term" value="C:endoplasmic reticulum"/>
    <property type="evidence" value="ECO:0007669"/>
    <property type="project" value="TreeGrafter"/>
</dbReference>
<dbReference type="InterPro" id="IPR039859">
    <property type="entry name" value="PFA4/ZDH16/20/ERF2-like"/>
</dbReference>
<dbReference type="PROSITE" id="PS50216">
    <property type="entry name" value="DHHC"/>
    <property type="match status" value="1"/>
</dbReference>
<dbReference type="InterPro" id="IPR001594">
    <property type="entry name" value="Palmitoyltrfase_DHHC"/>
</dbReference>
<proteinExistence type="inferred from homology"/>